<sequence length="101" mass="11621">MDAPVAVDPIVQLMADFMNYFSVSLYESEFTKNHEDSYATLHSIYDKVALTPSVPPSLNDSDQFYNNIVYLANVTYTDDPDYYTYKRTLRKYIIGLKLPSS</sequence>
<dbReference type="AlphaFoldDB" id="A0A6C0EVE0"/>
<reference evidence="1" key="1">
    <citation type="journal article" date="2020" name="Nature">
        <title>Giant virus diversity and host interactions through global metagenomics.</title>
        <authorList>
            <person name="Schulz F."/>
            <person name="Roux S."/>
            <person name="Paez-Espino D."/>
            <person name="Jungbluth S."/>
            <person name="Walsh D.A."/>
            <person name="Denef V.J."/>
            <person name="McMahon K.D."/>
            <person name="Konstantinidis K.T."/>
            <person name="Eloe-Fadrosh E.A."/>
            <person name="Kyrpides N.C."/>
            <person name="Woyke T."/>
        </authorList>
    </citation>
    <scope>NUCLEOTIDE SEQUENCE</scope>
    <source>
        <strain evidence="1">GVMAG-M-3300009161-34</strain>
    </source>
</reference>
<name>A0A6C0EVE0_9ZZZZ</name>
<organism evidence="1">
    <name type="scientific">viral metagenome</name>
    <dbReference type="NCBI Taxonomy" id="1070528"/>
    <lineage>
        <taxon>unclassified sequences</taxon>
        <taxon>metagenomes</taxon>
        <taxon>organismal metagenomes</taxon>
    </lineage>
</organism>
<dbReference type="EMBL" id="MN738956">
    <property type="protein sequence ID" value="QHT32978.1"/>
    <property type="molecule type" value="Genomic_DNA"/>
</dbReference>
<evidence type="ECO:0000313" key="1">
    <source>
        <dbReference type="EMBL" id="QHT32978.1"/>
    </source>
</evidence>
<protein>
    <submittedName>
        <fullName evidence="1">Uncharacterized protein</fullName>
    </submittedName>
</protein>
<proteinExistence type="predicted"/>
<accession>A0A6C0EVE0</accession>